<dbReference type="AlphaFoldDB" id="A0AAV2EEX4"/>
<sequence>MSACFFLYIYATDRWRHIARSRASISPPSEYDLGLNLPSSADEPLGYGFPSANVPAAAPLFDSAAGFEVPVDLLAIRRRRLASAKDA</sequence>
<protein>
    <submittedName>
        <fullName evidence="1">Uncharacterized protein</fullName>
    </submittedName>
</protein>
<proteinExistence type="predicted"/>
<name>A0AAV2EEX4_9ROSI</name>
<evidence type="ECO:0000313" key="1">
    <source>
        <dbReference type="EMBL" id="CAL1384292.1"/>
    </source>
</evidence>
<keyword evidence="2" id="KW-1185">Reference proteome</keyword>
<accession>A0AAV2EEX4</accession>
<dbReference type="EMBL" id="OZ034817">
    <property type="protein sequence ID" value="CAL1384292.1"/>
    <property type="molecule type" value="Genomic_DNA"/>
</dbReference>
<gene>
    <name evidence="1" type="ORF">LTRI10_LOCUS25509</name>
</gene>
<evidence type="ECO:0000313" key="2">
    <source>
        <dbReference type="Proteomes" id="UP001497516"/>
    </source>
</evidence>
<reference evidence="1 2" key="1">
    <citation type="submission" date="2024-04" db="EMBL/GenBank/DDBJ databases">
        <authorList>
            <person name="Fracassetti M."/>
        </authorList>
    </citation>
    <scope>NUCLEOTIDE SEQUENCE [LARGE SCALE GENOMIC DNA]</scope>
</reference>
<organism evidence="1 2">
    <name type="scientific">Linum trigynum</name>
    <dbReference type="NCBI Taxonomy" id="586398"/>
    <lineage>
        <taxon>Eukaryota</taxon>
        <taxon>Viridiplantae</taxon>
        <taxon>Streptophyta</taxon>
        <taxon>Embryophyta</taxon>
        <taxon>Tracheophyta</taxon>
        <taxon>Spermatophyta</taxon>
        <taxon>Magnoliopsida</taxon>
        <taxon>eudicotyledons</taxon>
        <taxon>Gunneridae</taxon>
        <taxon>Pentapetalae</taxon>
        <taxon>rosids</taxon>
        <taxon>fabids</taxon>
        <taxon>Malpighiales</taxon>
        <taxon>Linaceae</taxon>
        <taxon>Linum</taxon>
    </lineage>
</organism>
<dbReference type="Proteomes" id="UP001497516">
    <property type="component" value="Chromosome 4"/>
</dbReference>